<proteinExistence type="predicted"/>
<evidence type="ECO:0000256" key="1">
    <source>
        <dbReference type="SAM" id="MobiDB-lite"/>
    </source>
</evidence>
<feature type="compositionally biased region" description="Basic and acidic residues" evidence="1">
    <location>
        <begin position="94"/>
        <end position="103"/>
    </location>
</feature>
<organism evidence="2">
    <name type="scientific">viral metagenome</name>
    <dbReference type="NCBI Taxonomy" id="1070528"/>
    <lineage>
        <taxon>unclassified sequences</taxon>
        <taxon>metagenomes</taxon>
        <taxon>organismal metagenomes</taxon>
    </lineage>
</organism>
<dbReference type="AlphaFoldDB" id="A0A6C0K0M0"/>
<reference evidence="2" key="1">
    <citation type="journal article" date="2020" name="Nature">
        <title>Giant virus diversity and host interactions through global metagenomics.</title>
        <authorList>
            <person name="Schulz F."/>
            <person name="Roux S."/>
            <person name="Paez-Espino D."/>
            <person name="Jungbluth S."/>
            <person name="Walsh D.A."/>
            <person name="Denef V.J."/>
            <person name="McMahon K.D."/>
            <person name="Konstantinidis K.T."/>
            <person name="Eloe-Fadrosh E.A."/>
            <person name="Kyrpides N.C."/>
            <person name="Woyke T."/>
        </authorList>
    </citation>
    <scope>NUCLEOTIDE SEQUENCE</scope>
    <source>
        <strain evidence="2">GVMAG-S-1101169-75</strain>
    </source>
</reference>
<feature type="region of interest" description="Disordered" evidence="1">
    <location>
        <begin position="94"/>
        <end position="120"/>
    </location>
</feature>
<feature type="compositionally biased region" description="Pro residues" evidence="1">
    <location>
        <begin position="106"/>
        <end position="118"/>
    </location>
</feature>
<dbReference type="EMBL" id="MN740786">
    <property type="protein sequence ID" value="QHU11595.1"/>
    <property type="molecule type" value="Genomic_DNA"/>
</dbReference>
<sequence>MSEEKRIQFVKVSKDDVFFSIMAKKYEGKFFKSGPGYSFPYANKLAVESEWKRFLDEGIICTRETPSTPPPPPVETTITFSDVGIQTIPPPFEKIKVEQKDAETQTPPPPPVSPPPPSLKKLSYKYNLPQSFKQHYKPYADLVLSIQ</sequence>
<accession>A0A6C0K0M0</accession>
<name>A0A6C0K0M0_9ZZZZ</name>
<protein>
    <submittedName>
        <fullName evidence="2">Uncharacterized protein</fullName>
    </submittedName>
</protein>
<evidence type="ECO:0000313" key="2">
    <source>
        <dbReference type="EMBL" id="QHU11595.1"/>
    </source>
</evidence>